<dbReference type="GO" id="GO:0004222">
    <property type="term" value="F:metalloendopeptidase activity"/>
    <property type="evidence" value="ECO:0007669"/>
    <property type="project" value="InterPro"/>
</dbReference>
<keyword evidence="2" id="KW-0479">Metal-binding</keyword>
<evidence type="ECO:0000259" key="8">
    <source>
        <dbReference type="Pfam" id="PF01435"/>
    </source>
</evidence>
<keyword evidence="7" id="KW-0812">Transmembrane</keyword>
<dbReference type="PANTHER" id="PTHR22726:SF1">
    <property type="entry name" value="METALLOENDOPEPTIDASE OMA1, MITOCHONDRIAL"/>
    <property type="match status" value="1"/>
</dbReference>
<organism evidence="9 10">
    <name type="scientific">Thalictrum thalictroides</name>
    <name type="common">Rue-anemone</name>
    <name type="synonym">Anemone thalictroides</name>
    <dbReference type="NCBI Taxonomy" id="46969"/>
    <lineage>
        <taxon>Eukaryota</taxon>
        <taxon>Viridiplantae</taxon>
        <taxon>Streptophyta</taxon>
        <taxon>Embryophyta</taxon>
        <taxon>Tracheophyta</taxon>
        <taxon>Spermatophyta</taxon>
        <taxon>Magnoliopsida</taxon>
        <taxon>Ranunculales</taxon>
        <taxon>Ranunculaceae</taxon>
        <taxon>Thalictroideae</taxon>
        <taxon>Thalictrum</taxon>
    </lineage>
</organism>
<keyword evidence="10" id="KW-1185">Reference proteome</keyword>
<proteinExistence type="inferred from homology"/>
<dbReference type="EMBL" id="JABWDY010025644">
    <property type="protein sequence ID" value="KAF5189309.1"/>
    <property type="molecule type" value="Genomic_DNA"/>
</dbReference>
<dbReference type="GO" id="GO:0016020">
    <property type="term" value="C:membrane"/>
    <property type="evidence" value="ECO:0007669"/>
    <property type="project" value="TreeGrafter"/>
</dbReference>
<comment type="caution">
    <text evidence="9">The sequence shown here is derived from an EMBL/GenBank/DDBJ whole genome shotgun (WGS) entry which is preliminary data.</text>
</comment>
<keyword evidence="7" id="KW-0472">Membrane</keyword>
<sequence>MVVRKLLIGVGVVVTSSSIYFASVSERSVVTDRKRILLYPLWYESWKGAHKYADQKKTTTIVTNHPMSRSLNESFSKIKTVGVSNLLIEEESRFGRRGKNKLKKISENTKGELVIVHNDILEKNAQCFAGGHVIVEERIFQMLSEKESRVVLCHEYAHCILRHHNEKGFIANTCLVLHILILVLHIPIVIKGLIRYDCKMIELEADKVGIMLHRACGWEDQVFVEAVLKICGDEDSDGKT</sequence>
<dbReference type="InterPro" id="IPR001915">
    <property type="entry name" value="Peptidase_M48"/>
</dbReference>
<feature type="domain" description="Peptidase M48" evidence="8">
    <location>
        <begin position="116"/>
        <end position="184"/>
    </location>
</feature>
<evidence type="ECO:0000313" key="10">
    <source>
        <dbReference type="Proteomes" id="UP000554482"/>
    </source>
</evidence>
<keyword evidence="1 6" id="KW-0645">Protease</keyword>
<evidence type="ECO:0000313" key="9">
    <source>
        <dbReference type="EMBL" id="KAF5189309.1"/>
    </source>
</evidence>
<reference evidence="9 10" key="1">
    <citation type="submission" date="2020-06" db="EMBL/GenBank/DDBJ databases">
        <title>Transcriptomic and genomic resources for Thalictrum thalictroides and T. hernandezii: Facilitating candidate gene discovery in an emerging model plant lineage.</title>
        <authorList>
            <person name="Arias T."/>
            <person name="Riano-Pachon D.M."/>
            <person name="Di Stilio V.S."/>
        </authorList>
    </citation>
    <scope>NUCLEOTIDE SEQUENCE [LARGE SCALE GENOMIC DNA]</scope>
    <source>
        <strain evidence="10">cv. WT478/WT964</strain>
        <tissue evidence="9">Leaves</tissue>
    </source>
</reference>
<dbReference type="Gene3D" id="3.30.2010.10">
    <property type="entry name" value="Metalloproteases ('zincins'), catalytic domain"/>
    <property type="match status" value="1"/>
</dbReference>
<evidence type="ECO:0000256" key="2">
    <source>
        <dbReference type="ARBA" id="ARBA00022723"/>
    </source>
</evidence>
<dbReference type="Pfam" id="PF01435">
    <property type="entry name" value="Peptidase_M48"/>
    <property type="match status" value="1"/>
</dbReference>
<dbReference type="PANTHER" id="PTHR22726">
    <property type="entry name" value="METALLOENDOPEPTIDASE OMA1"/>
    <property type="match status" value="1"/>
</dbReference>
<keyword evidence="3 6" id="KW-0378">Hydrolase</keyword>
<evidence type="ECO:0000256" key="7">
    <source>
        <dbReference type="SAM" id="Phobius"/>
    </source>
</evidence>
<evidence type="ECO:0000256" key="6">
    <source>
        <dbReference type="RuleBase" id="RU003983"/>
    </source>
</evidence>
<accession>A0A7J6VW29</accession>
<keyword evidence="7" id="KW-1133">Transmembrane helix</keyword>
<evidence type="ECO:0000256" key="3">
    <source>
        <dbReference type="ARBA" id="ARBA00022801"/>
    </source>
</evidence>
<dbReference type="GO" id="GO:0051603">
    <property type="term" value="P:proteolysis involved in protein catabolic process"/>
    <property type="evidence" value="ECO:0007669"/>
    <property type="project" value="TreeGrafter"/>
</dbReference>
<comment type="similarity">
    <text evidence="6">Belongs to the peptidase M48 family.</text>
</comment>
<dbReference type="InterPro" id="IPR051156">
    <property type="entry name" value="Mito/Outer_Membr_Metalloprot"/>
</dbReference>
<evidence type="ECO:0000256" key="5">
    <source>
        <dbReference type="ARBA" id="ARBA00023049"/>
    </source>
</evidence>
<evidence type="ECO:0000256" key="4">
    <source>
        <dbReference type="ARBA" id="ARBA00022833"/>
    </source>
</evidence>
<gene>
    <name evidence="9" type="ORF">FRX31_021104</name>
</gene>
<dbReference type="AlphaFoldDB" id="A0A7J6VW29"/>
<evidence type="ECO:0000256" key="1">
    <source>
        <dbReference type="ARBA" id="ARBA00022670"/>
    </source>
</evidence>
<comment type="cofactor">
    <cofactor evidence="6">
        <name>Zn(2+)</name>
        <dbReference type="ChEBI" id="CHEBI:29105"/>
    </cofactor>
    <text evidence="6">Binds 1 zinc ion per subunit.</text>
</comment>
<dbReference type="Proteomes" id="UP000554482">
    <property type="component" value="Unassembled WGS sequence"/>
</dbReference>
<keyword evidence="5 6" id="KW-0482">Metalloprotease</keyword>
<keyword evidence="4 6" id="KW-0862">Zinc</keyword>
<name>A0A7J6VW29_THATH</name>
<feature type="transmembrane region" description="Helical" evidence="7">
    <location>
        <begin position="169"/>
        <end position="190"/>
    </location>
</feature>
<protein>
    <recommendedName>
        <fullName evidence="8">Peptidase M48 domain-containing protein</fullName>
    </recommendedName>
</protein>
<dbReference type="GO" id="GO:0046872">
    <property type="term" value="F:metal ion binding"/>
    <property type="evidence" value="ECO:0007669"/>
    <property type="project" value="UniProtKB-KW"/>
</dbReference>